<organism evidence="2 3">
    <name type="scientific">Claviceps pusilla</name>
    <dbReference type="NCBI Taxonomy" id="123648"/>
    <lineage>
        <taxon>Eukaryota</taxon>
        <taxon>Fungi</taxon>
        <taxon>Dikarya</taxon>
        <taxon>Ascomycota</taxon>
        <taxon>Pezizomycotina</taxon>
        <taxon>Sordariomycetes</taxon>
        <taxon>Hypocreomycetidae</taxon>
        <taxon>Hypocreales</taxon>
        <taxon>Clavicipitaceae</taxon>
        <taxon>Claviceps</taxon>
    </lineage>
</organism>
<evidence type="ECO:0000313" key="3">
    <source>
        <dbReference type="Proteomes" id="UP000748025"/>
    </source>
</evidence>
<gene>
    <name evidence="2" type="ORF">E4U43_001257</name>
</gene>
<dbReference type="EMBL" id="SRPW01001404">
    <property type="protein sequence ID" value="KAG6001667.1"/>
    <property type="molecule type" value="Genomic_DNA"/>
</dbReference>
<feature type="region of interest" description="Disordered" evidence="1">
    <location>
        <begin position="45"/>
        <end position="75"/>
    </location>
</feature>
<accession>A0A9P7SYE0</accession>
<dbReference type="Proteomes" id="UP000748025">
    <property type="component" value="Unassembled WGS sequence"/>
</dbReference>
<sequence length="150" mass="16355">MTSHNDAGNITSTSSAAAERFEVSSASPALNIDVFGSSSSYIMSKPKSSLHFGPENTRKPAPSRRTYGDNRRQSDGMCVSRVTKSVIKASCDRGCFHAQLLGMSAPDGLFSLRIKRARSIFMSQSEELSAPLQTEAISRSHDDNYEQTPF</sequence>
<keyword evidence="3" id="KW-1185">Reference proteome</keyword>
<comment type="caution">
    <text evidence="2">The sequence shown here is derived from an EMBL/GenBank/DDBJ whole genome shotgun (WGS) entry which is preliminary data.</text>
</comment>
<dbReference type="AlphaFoldDB" id="A0A9P7SYE0"/>
<proteinExistence type="predicted"/>
<evidence type="ECO:0000256" key="1">
    <source>
        <dbReference type="SAM" id="MobiDB-lite"/>
    </source>
</evidence>
<protein>
    <submittedName>
        <fullName evidence="2">Uncharacterized protein</fullName>
    </submittedName>
</protein>
<reference evidence="2" key="1">
    <citation type="journal article" date="2020" name="bioRxiv">
        <title>Whole genome comparisons of ergot fungi reveals the divergence and evolution of species within the genus Claviceps are the result of varying mechanisms driving genome evolution and host range expansion.</title>
        <authorList>
            <person name="Wyka S.A."/>
            <person name="Mondo S.J."/>
            <person name="Liu M."/>
            <person name="Dettman J."/>
            <person name="Nalam V."/>
            <person name="Broders K.D."/>
        </authorList>
    </citation>
    <scope>NUCLEOTIDE SEQUENCE</scope>
    <source>
        <strain evidence="2">CCC 602</strain>
    </source>
</reference>
<name>A0A9P7SYE0_9HYPO</name>
<evidence type="ECO:0000313" key="2">
    <source>
        <dbReference type="EMBL" id="KAG6001667.1"/>
    </source>
</evidence>